<evidence type="ECO:0000256" key="2">
    <source>
        <dbReference type="ARBA" id="ARBA00010897"/>
    </source>
</evidence>
<keyword evidence="3" id="KW-0662">Pyridine nucleotide biosynthesis</keyword>
<dbReference type="EC" id="6.3.4.21" evidence="6"/>
<dbReference type="Gene3D" id="3.20.140.10">
    <property type="entry name" value="nicotinate phosphoribosyltransferase"/>
    <property type="match status" value="1"/>
</dbReference>
<reference evidence="6" key="1">
    <citation type="journal article" date="2019" name="Nat. Med.">
        <title>A library of human gut bacterial isolates paired with longitudinal multiomics data enables mechanistic microbiome research.</title>
        <authorList>
            <person name="Poyet M."/>
            <person name="Groussin M."/>
            <person name="Gibbons S.M."/>
            <person name="Avila-Pacheco J."/>
            <person name="Jiang X."/>
            <person name="Kearney S.M."/>
            <person name="Perrotta A.R."/>
            <person name="Berdy B."/>
            <person name="Zhao S."/>
            <person name="Lieberman T.D."/>
            <person name="Swanson P.K."/>
            <person name="Smith M."/>
            <person name="Roesemann S."/>
            <person name="Alexander J.E."/>
            <person name="Rich S.A."/>
            <person name="Livny J."/>
            <person name="Vlamakis H."/>
            <person name="Clish C."/>
            <person name="Bullock K."/>
            <person name="Deik A."/>
            <person name="Scott J."/>
            <person name="Pierce K.A."/>
            <person name="Xavier R.J."/>
            <person name="Alm E.J."/>
        </authorList>
    </citation>
    <scope>NUCLEOTIDE SEQUENCE</scope>
    <source>
        <strain evidence="6">BIOML-A446</strain>
    </source>
</reference>
<dbReference type="GO" id="GO:0005829">
    <property type="term" value="C:cytosol"/>
    <property type="evidence" value="ECO:0007669"/>
    <property type="project" value="TreeGrafter"/>
</dbReference>
<dbReference type="Pfam" id="PF17767">
    <property type="entry name" value="NAPRTase_N"/>
    <property type="match status" value="1"/>
</dbReference>
<dbReference type="AlphaFoldDB" id="A0A6C9QH46"/>
<proteinExistence type="inferred from homology"/>
<accession>A0A6C9QH46</accession>
<dbReference type="Pfam" id="PF04095">
    <property type="entry name" value="NAPRTase"/>
    <property type="match status" value="1"/>
</dbReference>
<dbReference type="InterPro" id="IPR041525">
    <property type="entry name" value="N/Namide_PRibTrfase"/>
</dbReference>
<feature type="non-terminal residue" evidence="6">
    <location>
        <position position="196"/>
    </location>
</feature>
<sequence length="196" mass="22961">MTQFASPVLHSLLDTDAYKLHMQQAVFHHYYDVHVAAEFRCRGDDLLGIYADAIREQVQAMQHLRLQDDEYQWLSALPFFKADYLNWLREFRFNPEQVTVSNDNGKLDIRLSGPWREVILWEVPLLAVISEMVHRYRSPQADVAQALDTLESKLADFSALTAGLDMSRFHLMDFGTRRRFSREVQETIVKRLQQES</sequence>
<feature type="domain" description="Nicotinate/nicotinamide phosphoribosyltransferase" evidence="4">
    <location>
        <begin position="169"/>
        <end position="195"/>
    </location>
</feature>
<evidence type="ECO:0000256" key="1">
    <source>
        <dbReference type="ARBA" id="ARBA00004790"/>
    </source>
</evidence>
<comment type="similarity">
    <text evidence="2">Belongs to the NAPRTase family.</text>
</comment>
<dbReference type="SUPFAM" id="SSF54675">
    <property type="entry name" value="Nicotinate/Quinolinate PRTase N-terminal domain-like"/>
    <property type="match status" value="1"/>
</dbReference>
<dbReference type="InterPro" id="IPR040727">
    <property type="entry name" value="NAPRTase_N"/>
</dbReference>
<dbReference type="UniPathway" id="UPA00253"/>
<comment type="caution">
    <text evidence="6">The sequence shown here is derived from an EMBL/GenBank/DDBJ whole genome shotgun (WGS) entry which is preliminary data.</text>
</comment>
<dbReference type="GO" id="GO:0034355">
    <property type="term" value="P:NAD+ biosynthetic process via the salvage pathway"/>
    <property type="evidence" value="ECO:0007669"/>
    <property type="project" value="TreeGrafter"/>
</dbReference>
<name>A0A6C9QH46_ECOLX</name>
<keyword evidence="6" id="KW-0328">Glycosyltransferase</keyword>
<dbReference type="GO" id="GO:0004516">
    <property type="term" value="F:nicotinate phosphoribosyltransferase activity"/>
    <property type="evidence" value="ECO:0007669"/>
    <property type="project" value="UniProtKB-EC"/>
</dbReference>
<dbReference type="PANTHER" id="PTHR11098">
    <property type="entry name" value="NICOTINATE PHOSPHORIBOSYLTRANSFERASE"/>
    <property type="match status" value="1"/>
</dbReference>
<dbReference type="PANTHER" id="PTHR11098:SF1">
    <property type="entry name" value="NICOTINATE PHOSPHORIBOSYLTRANSFERASE"/>
    <property type="match status" value="1"/>
</dbReference>
<dbReference type="GO" id="GO:0016757">
    <property type="term" value="F:glycosyltransferase activity"/>
    <property type="evidence" value="ECO:0007669"/>
    <property type="project" value="UniProtKB-KW"/>
</dbReference>
<feature type="domain" description="Nicotinate phosphoribosyltransferase N-terminal" evidence="5">
    <location>
        <begin position="13"/>
        <end position="130"/>
    </location>
</feature>
<organism evidence="6">
    <name type="scientific">Escherichia coli</name>
    <dbReference type="NCBI Taxonomy" id="562"/>
    <lineage>
        <taxon>Bacteria</taxon>
        <taxon>Pseudomonadati</taxon>
        <taxon>Pseudomonadota</taxon>
        <taxon>Gammaproteobacteria</taxon>
        <taxon>Enterobacterales</taxon>
        <taxon>Enterobacteriaceae</taxon>
        <taxon>Escherichia</taxon>
    </lineage>
</organism>
<evidence type="ECO:0000259" key="4">
    <source>
        <dbReference type="Pfam" id="PF04095"/>
    </source>
</evidence>
<gene>
    <name evidence="6" type="ORF">GKE65_23555</name>
</gene>
<comment type="pathway">
    <text evidence="1">Cofactor biosynthesis; NAD(+) biosynthesis.</text>
</comment>
<keyword evidence="6" id="KW-0436">Ligase</keyword>
<dbReference type="EMBL" id="WKRU01000367">
    <property type="protein sequence ID" value="MSL41084.1"/>
    <property type="molecule type" value="Genomic_DNA"/>
</dbReference>
<evidence type="ECO:0000256" key="3">
    <source>
        <dbReference type="ARBA" id="ARBA00022642"/>
    </source>
</evidence>
<keyword evidence="6" id="KW-0808">Transferase</keyword>
<evidence type="ECO:0000259" key="5">
    <source>
        <dbReference type="Pfam" id="PF17767"/>
    </source>
</evidence>
<dbReference type="InterPro" id="IPR007229">
    <property type="entry name" value="Nic_PRibTrfase-Fam"/>
</dbReference>
<evidence type="ECO:0000313" key="6">
    <source>
        <dbReference type="EMBL" id="MSL41084.1"/>
    </source>
</evidence>
<protein>
    <submittedName>
        <fullName evidence="6">Nicotinate phosphoribosyltransferase</fullName>
        <ecNumber evidence="6">6.3.4.21</ecNumber>
    </submittedName>
</protein>